<evidence type="ECO:0000256" key="2">
    <source>
        <dbReference type="ARBA" id="ARBA00022679"/>
    </source>
</evidence>
<dbReference type="NCBIfam" id="TIGR03071">
    <property type="entry name" value="couple_hipA"/>
    <property type="match status" value="1"/>
</dbReference>
<evidence type="ECO:0000256" key="3">
    <source>
        <dbReference type="ARBA" id="ARBA00022777"/>
    </source>
</evidence>
<keyword evidence="2" id="KW-0808">Transferase</keyword>
<gene>
    <name evidence="7" type="ORF">DWV00_23690</name>
</gene>
<evidence type="ECO:0000259" key="6">
    <source>
        <dbReference type="Pfam" id="PF13657"/>
    </source>
</evidence>
<dbReference type="InterPro" id="IPR052028">
    <property type="entry name" value="HipA_Ser/Thr_kinase"/>
</dbReference>
<keyword evidence="8" id="KW-1185">Reference proteome</keyword>
<reference evidence="7 8" key="1">
    <citation type="submission" date="2018-08" db="EMBL/GenBank/DDBJ databases">
        <title>Paraburkholderia sp. DHOM06 isolated from forest soil.</title>
        <authorList>
            <person name="Gao Z.-H."/>
            <person name="Qiu L.-H."/>
        </authorList>
    </citation>
    <scope>NUCLEOTIDE SEQUENCE [LARGE SCALE GENOMIC DNA]</scope>
    <source>
        <strain evidence="7 8">DHOM06</strain>
    </source>
</reference>
<dbReference type="Pfam" id="PF07804">
    <property type="entry name" value="HipA_C"/>
    <property type="match status" value="1"/>
</dbReference>
<dbReference type="PANTHER" id="PTHR37419">
    <property type="entry name" value="SERINE/THREONINE-PROTEIN KINASE TOXIN HIPA"/>
    <property type="match status" value="1"/>
</dbReference>
<feature type="compositionally biased region" description="Polar residues" evidence="4">
    <location>
        <begin position="9"/>
        <end position="21"/>
    </location>
</feature>
<organism evidence="7 8">
    <name type="scientific">Trinickia dinghuensis</name>
    <dbReference type="NCBI Taxonomy" id="2291023"/>
    <lineage>
        <taxon>Bacteria</taxon>
        <taxon>Pseudomonadati</taxon>
        <taxon>Pseudomonadota</taxon>
        <taxon>Betaproteobacteria</taxon>
        <taxon>Burkholderiales</taxon>
        <taxon>Burkholderiaceae</taxon>
        <taxon>Trinickia</taxon>
    </lineage>
</organism>
<dbReference type="PROSITE" id="PS00018">
    <property type="entry name" value="EF_HAND_1"/>
    <property type="match status" value="1"/>
</dbReference>
<dbReference type="InterPro" id="IPR012893">
    <property type="entry name" value="HipA-like_C"/>
</dbReference>
<accession>A0A3D8JU09</accession>
<feature type="domain" description="HipA-like C-terminal" evidence="5">
    <location>
        <begin position="194"/>
        <end position="342"/>
    </location>
</feature>
<evidence type="ECO:0000256" key="1">
    <source>
        <dbReference type="ARBA" id="ARBA00010164"/>
    </source>
</evidence>
<dbReference type="AlphaFoldDB" id="A0A3D8JU09"/>
<name>A0A3D8JU09_9BURK</name>
<feature type="region of interest" description="Disordered" evidence="4">
    <location>
        <begin position="1"/>
        <end position="21"/>
    </location>
</feature>
<keyword evidence="3" id="KW-0418">Kinase</keyword>
<dbReference type="OrthoDB" id="9805913at2"/>
<dbReference type="PANTHER" id="PTHR37419:SF1">
    <property type="entry name" value="SERINE_THREONINE-PROTEIN KINASE TOXIN HIPA"/>
    <property type="match status" value="1"/>
</dbReference>
<sequence>MRKKPASRASRSPNWSRGRTSASTISWLRLPRSEKGCRSYRRGPTTTRSRRFSVRTNRVRQLSVRTPQGPAGTLTKESRHVFAYDTREPARQVSLTMPLRAETYAETPMLPAFSMNRPEGFLLERIQRAFKHVQLDDMALLAITGGNQIGRLRYDEPGKSTQGKRAEAGLATLLKTGSQAGLFEHLVETYLESGISGFQPKVMIPDADKVVNGKVDEKMTATTPSLILKAAGDDYPHLPVNEYLCMSAARRAGIRVPRFWLSDDQSLFVIERFDVSGDQQLGFEDMAVLMGKNHVQPNFKYSSSYEKVALAIGMNCGSHSDESLARFFEYFALSVMVRNGDD</sequence>
<evidence type="ECO:0000313" key="7">
    <source>
        <dbReference type="EMBL" id="RDU96583.1"/>
    </source>
</evidence>
<dbReference type="Pfam" id="PF13657">
    <property type="entry name" value="Couple_hipA"/>
    <property type="match status" value="1"/>
</dbReference>
<proteinExistence type="inferred from homology"/>
<dbReference type="EMBL" id="QRGA01000014">
    <property type="protein sequence ID" value="RDU96583.1"/>
    <property type="molecule type" value="Genomic_DNA"/>
</dbReference>
<dbReference type="InterPro" id="IPR017508">
    <property type="entry name" value="HipA_N1"/>
</dbReference>
<protein>
    <submittedName>
        <fullName evidence="7">Type II toxin-antitoxin system HipA family toxin</fullName>
    </submittedName>
</protein>
<dbReference type="GO" id="GO:0004674">
    <property type="term" value="F:protein serine/threonine kinase activity"/>
    <property type="evidence" value="ECO:0007669"/>
    <property type="project" value="TreeGrafter"/>
</dbReference>
<comment type="caution">
    <text evidence="7">The sequence shown here is derived from an EMBL/GenBank/DDBJ whole genome shotgun (WGS) entry which is preliminary data.</text>
</comment>
<feature type="domain" description="HipA N-terminal subdomain 1" evidence="6">
    <location>
        <begin position="62"/>
        <end position="154"/>
    </location>
</feature>
<dbReference type="Proteomes" id="UP000256838">
    <property type="component" value="Unassembled WGS sequence"/>
</dbReference>
<dbReference type="InterPro" id="IPR018247">
    <property type="entry name" value="EF_Hand_1_Ca_BS"/>
</dbReference>
<evidence type="ECO:0000259" key="5">
    <source>
        <dbReference type="Pfam" id="PF07804"/>
    </source>
</evidence>
<evidence type="ECO:0000256" key="4">
    <source>
        <dbReference type="SAM" id="MobiDB-lite"/>
    </source>
</evidence>
<dbReference type="GO" id="GO:0005829">
    <property type="term" value="C:cytosol"/>
    <property type="evidence" value="ECO:0007669"/>
    <property type="project" value="TreeGrafter"/>
</dbReference>
<comment type="similarity">
    <text evidence="1">Belongs to the HipA Ser/Thr kinase family.</text>
</comment>
<evidence type="ECO:0000313" key="8">
    <source>
        <dbReference type="Proteomes" id="UP000256838"/>
    </source>
</evidence>